<proteinExistence type="predicted"/>
<dbReference type="InterPro" id="IPR031352">
    <property type="entry name" value="SesA"/>
</dbReference>
<organism evidence="2 3">
    <name type="scientific">Orbilia ellipsospora</name>
    <dbReference type="NCBI Taxonomy" id="2528407"/>
    <lineage>
        <taxon>Eukaryota</taxon>
        <taxon>Fungi</taxon>
        <taxon>Dikarya</taxon>
        <taxon>Ascomycota</taxon>
        <taxon>Pezizomycotina</taxon>
        <taxon>Orbiliomycetes</taxon>
        <taxon>Orbiliales</taxon>
        <taxon>Orbiliaceae</taxon>
        <taxon>Orbilia</taxon>
    </lineage>
</organism>
<dbReference type="AlphaFoldDB" id="A0AAV9X5I0"/>
<keyword evidence="3" id="KW-1185">Reference proteome</keyword>
<dbReference type="Pfam" id="PF17107">
    <property type="entry name" value="SesA"/>
    <property type="match status" value="1"/>
</dbReference>
<evidence type="ECO:0000313" key="3">
    <source>
        <dbReference type="Proteomes" id="UP001365542"/>
    </source>
</evidence>
<comment type="caution">
    <text evidence="2">The sequence shown here is derived from an EMBL/GenBank/DDBJ whole genome shotgun (WGS) entry which is preliminary data.</text>
</comment>
<feature type="domain" description="NACHT-NTPase and P-loop NTPases N-terminal" evidence="1">
    <location>
        <begin position="7"/>
        <end position="137"/>
    </location>
</feature>
<name>A0AAV9X5I0_9PEZI</name>
<protein>
    <recommendedName>
        <fullName evidence="1">NACHT-NTPase and P-loop NTPases N-terminal domain-containing protein</fullName>
    </recommendedName>
</protein>
<gene>
    <name evidence="2" type="ORF">TWF694_001939</name>
</gene>
<accession>A0AAV9X5I0</accession>
<sequence>MDPLSIIASTIAIFGAISKTYDTIKKISGLPEAFEEVKRQVPIVNQILRGATLQLAQGLELNDEETASVLAIVNPCKEKAEKLENIFKKLQDKCQAEGGPLLWKDRIRNTYHSVLAGTKANKVERLMEDILKGAKLLALNQVFKTGQDLTAIEKAIESLAIVEPSIPDSELEGAGIINAQQSVASNAHGQQNNVQGGSNTFNTGQYIGQNLYFGERPKQ</sequence>
<dbReference type="EMBL" id="JAVHJO010000010">
    <property type="protein sequence ID" value="KAK6535483.1"/>
    <property type="molecule type" value="Genomic_DNA"/>
</dbReference>
<reference evidence="2 3" key="1">
    <citation type="submission" date="2019-10" db="EMBL/GenBank/DDBJ databases">
        <authorList>
            <person name="Palmer J.M."/>
        </authorList>
    </citation>
    <scope>NUCLEOTIDE SEQUENCE [LARGE SCALE GENOMIC DNA]</scope>
    <source>
        <strain evidence="2 3">TWF694</strain>
    </source>
</reference>
<evidence type="ECO:0000259" key="1">
    <source>
        <dbReference type="Pfam" id="PF17107"/>
    </source>
</evidence>
<evidence type="ECO:0000313" key="2">
    <source>
        <dbReference type="EMBL" id="KAK6535483.1"/>
    </source>
</evidence>
<dbReference type="Proteomes" id="UP001365542">
    <property type="component" value="Unassembled WGS sequence"/>
</dbReference>